<name>A0A0L0P814_CANAR</name>
<reference evidence="11" key="1">
    <citation type="journal article" date="2015" name="BMC Genomics">
        <title>Draft genome of a commonly misdiagnosed multidrug resistant pathogen Candida auris.</title>
        <authorList>
            <person name="Chatterjee S."/>
            <person name="Alampalli S.V."/>
            <person name="Nageshan R.K."/>
            <person name="Chettiar S.T."/>
            <person name="Joshi S."/>
            <person name="Tatu U.S."/>
        </authorList>
    </citation>
    <scope>NUCLEOTIDE SEQUENCE [LARGE SCALE GENOMIC DNA]</scope>
    <source>
        <strain evidence="11">6684</strain>
    </source>
</reference>
<keyword evidence="5" id="KW-0805">Transcription regulation</keyword>
<dbReference type="SUPFAM" id="SSF57879">
    <property type="entry name" value="Zinc domain conserved in yeast copper-regulated transcription factors"/>
    <property type="match status" value="1"/>
</dbReference>
<evidence type="ECO:0000256" key="3">
    <source>
        <dbReference type="ARBA" id="ARBA00022833"/>
    </source>
</evidence>
<dbReference type="PROSITE" id="PS01119">
    <property type="entry name" value="COPPER_FIST_1"/>
    <property type="match status" value="1"/>
</dbReference>
<dbReference type="VEuPathDB" id="FungiDB:B9J08_001121"/>
<dbReference type="FunFam" id="3.90.430.10:FF:000001">
    <property type="entry name" value="Copper fist DNA-binding protein"/>
    <property type="match status" value="1"/>
</dbReference>
<dbReference type="GO" id="GO:0006879">
    <property type="term" value="P:intracellular iron ion homeostasis"/>
    <property type="evidence" value="ECO:0007669"/>
    <property type="project" value="TreeGrafter"/>
</dbReference>
<feature type="domain" description="Copper-fist" evidence="9">
    <location>
        <begin position="1"/>
        <end position="40"/>
    </location>
</feature>
<dbReference type="GO" id="GO:0005634">
    <property type="term" value="C:nucleus"/>
    <property type="evidence" value="ECO:0007669"/>
    <property type="project" value="UniProtKB-SubCell"/>
</dbReference>
<dbReference type="InterPro" id="IPR001083">
    <property type="entry name" value="Cu_fist_DNA-bd_dom"/>
</dbReference>
<gene>
    <name evidence="10" type="ORF">QG37_00638</name>
</gene>
<organism evidence="10 11">
    <name type="scientific">Candidozyma auris</name>
    <name type="common">Yeast</name>
    <name type="synonym">Candida auris</name>
    <dbReference type="NCBI Taxonomy" id="498019"/>
    <lineage>
        <taxon>Eukaryota</taxon>
        <taxon>Fungi</taxon>
        <taxon>Dikarya</taxon>
        <taxon>Ascomycota</taxon>
        <taxon>Saccharomycotina</taxon>
        <taxon>Pichiomycetes</taxon>
        <taxon>Metschnikowiaceae</taxon>
        <taxon>Candidozyma</taxon>
    </lineage>
</organism>
<evidence type="ECO:0000256" key="2">
    <source>
        <dbReference type="ARBA" id="ARBA00022723"/>
    </source>
</evidence>
<comment type="subcellular location">
    <subcellularLocation>
        <location evidence="1">Nucleus</location>
    </subcellularLocation>
</comment>
<keyword evidence="6" id="KW-0804">Transcription</keyword>
<dbReference type="PRINTS" id="PR00617">
    <property type="entry name" value="COPPERFIST"/>
</dbReference>
<keyword evidence="4" id="KW-0186">Copper</keyword>
<evidence type="ECO:0000256" key="6">
    <source>
        <dbReference type="ARBA" id="ARBA00023163"/>
    </source>
</evidence>
<evidence type="ECO:0000256" key="4">
    <source>
        <dbReference type="ARBA" id="ARBA00023008"/>
    </source>
</evidence>
<evidence type="ECO:0000256" key="1">
    <source>
        <dbReference type="ARBA" id="ARBA00004123"/>
    </source>
</evidence>
<evidence type="ECO:0000259" key="9">
    <source>
        <dbReference type="PROSITE" id="PS50073"/>
    </source>
</evidence>
<dbReference type="Proteomes" id="UP000037122">
    <property type="component" value="Unassembled WGS sequence"/>
</dbReference>
<dbReference type="PROSITE" id="PS50073">
    <property type="entry name" value="COPPER_FIST_2"/>
    <property type="match status" value="1"/>
</dbReference>
<dbReference type="GO" id="GO:0000978">
    <property type="term" value="F:RNA polymerase II cis-regulatory region sequence-specific DNA binding"/>
    <property type="evidence" value="ECO:0007669"/>
    <property type="project" value="TreeGrafter"/>
</dbReference>
<dbReference type="VEuPathDB" id="FungiDB:CJJ09_003378"/>
<evidence type="ECO:0000256" key="8">
    <source>
        <dbReference type="SAM" id="MobiDB-lite"/>
    </source>
</evidence>
<keyword evidence="3" id="KW-0862">Zinc</keyword>
<protein>
    <recommendedName>
        <fullName evidence="9">Copper-fist domain-containing protein</fullName>
    </recommendedName>
</protein>
<dbReference type="VEuPathDB" id="FungiDB:QG37_00638"/>
<dbReference type="SMART" id="SM01090">
    <property type="entry name" value="Copper-fist"/>
    <property type="match status" value="1"/>
</dbReference>
<dbReference type="VEuPathDB" id="FungiDB:CJJ07_003568"/>
<keyword evidence="2" id="KW-0479">Metal-binding</keyword>
<dbReference type="PANTHER" id="PTHR28088:SF5">
    <property type="entry name" value="TRANSCRIPTIONAL ACTIVATOR HAA1-RELATED"/>
    <property type="match status" value="1"/>
</dbReference>
<feature type="compositionally biased region" description="Polar residues" evidence="8">
    <location>
        <begin position="177"/>
        <end position="188"/>
    </location>
</feature>
<dbReference type="PANTHER" id="PTHR28088">
    <property type="entry name" value="TRANSCRIPTIONAL ACTIVATOR HAA1-RELATED"/>
    <property type="match status" value="1"/>
</dbReference>
<dbReference type="GO" id="GO:0005507">
    <property type="term" value="F:copper ion binding"/>
    <property type="evidence" value="ECO:0007669"/>
    <property type="project" value="InterPro"/>
</dbReference>
<evidence type="ECO:0000313" key="11">
    <source>
        <dbReference type="Proteomes" id="UP000037122"/>
    </source>
</evidence>
<accession>A0A0L0P814</accession>
<sequence length="480" mass="52699">MILINDAKYACMECIRGHRSSMCRHHQRPLLQVRSKGRPNIGTGNKNHRIAVFAEEVASSPEPEEGDSCKDYPVVILKASDKQVIDLLNGQILGPYDEKAHEVQSRRPIIHSDSFINSSSCCSKGASRVTKQCSCNKSAVSRTKILKSYFDKHKNDKFPVKSEVHVQPAKLTCCSSKKQANATNNNDPHTPYPNPTLANPYLRPNLPQDSPMVSSNIGQLPVQSNSYPHNLFTNVSFPSMSLPPFVPMPEMLYNSNHVRQETYSNLASSNTGEVFEVVNVPSCSILGTCRCTDACNCPGCVEHNNAPKPPAQIHLDSLRNDAQYSSNLILTLKEQPKKISEKPGTQPIPPTGSVPKDFDTYANFLRLIIGESASVGQDSGQTEVESVNNSEDHKCECPDDACFCTNCEAHGIIDGYRLDDIFTSRAALENHTIKQESINSTGCDKHSPLCSSVSLLSRSSDSTLLGMSNNKDSSSLEKIK</sequence>
<keyword evidence="7" id="KW-0539">Nucleus</keyword>
<dbReference type="SMART" id="SM00412">
    <property type="entry name" value="Cu_FIST"/>
    <property type="match status" value="1"/>
</dbReference>
<feature type="region of interest" description="Disordered" evidence="8">
    <location>
        <begin position="177"/>
        <end position="214"/>
    </location>
</feature>
<dbReference type="VEuPathDB" id="FungiDB:CJI96_0002969"/>
<evidence type="ECO:0000256" key="5">
    <source>
        <dbReference type="ARBA" id="ARBA00023015"/>
    </source>
</evidence>
<dbReference type="InterPro" id="IPR036395">
    <property type="entry name" value="Cu_fist_DNA-bd_dom_sf"/>
</dbReference>
<dbReference type="AlphaFoldDB" id="A0A0L0P814"/>
<dbReference type="InterPro" id="IPR051763">
    <property type="entry name" value="Copper_Homeo_Regul"/>
</dbReference>
<dbReference type="Pfam" id="PF00649">
    <property type="entry name" value="Copper-fist"/>
    <property type="match status" value="1"/>
</dbReference>
<dbReference type="Gene3D" id="3.90.430.10">
    <property type="entry name" value="Copper fist DNA-binding domain"/>
    <property type="match status" value="1"/>
</dbReference>
<dbReference type="GO" id="GO:0006878">
    <property type="term" value="P:intracellular copper ion homeostasis"/>
    <property type="evidence" value="ECO:0007669"/>
    <property type="project" value="TreeGrafter"/>
</dbReference>
<evidence type="ECO:0000313" key="10">
    <source>
        <dbReference type="EMBL" id="KNE02380.1"/>
    </source>
</evidence>
<dbReference type="VEuPathDB" id="FungiDB:CJI97_001485"/>
<comment type="caution">
    <text evidence="10">The sequence shown here is derived from an EMBL/GenBank/DDBJ whole genome shotgun (WGS) entry which is preliminary data.</text>
</comment>
<dbReference type="GO" id="GO:0045944">
    <property type="term" value="P:positive regulation of transcription by RNA polymerase II"/>
    <property type="evidence" value="ECO:0007669"/>
    <property type="project" value="TreeGrafter"/>
</dbReference>
<proteinExistence type="predicted"/>
<dbReference type="GO" id="GO:0000981">
    <property type="term" value="F:DNA-binding transcription factor activity, RNA polymerase II-specific"/>
    <property type="evidence" value="ECO:0007669"/>
    <property type="project" value="TreeGrafter"/>
</dbReference>
<evidence type="ECO:0000256" key="7">
    <source>
        <dbReference type="ARBA" id="ARBA00023242"/>
    </source>
</evidence>
<dbReference type="EMBL" id="LGST01000004">
    <property type="protein sequence ID" value="KNE02380.1"/>
    <property type="molecule type" value="Genomic_DNA"/>
</dbReference>